<comment type="caution">
    <text evidence="3">The sequence shown here is derived from an EMBL/GenBank/DDBJ whole genome shotgun (WGS) entry which is preliminary data.</text>
</comment>
<dbReference type="RefSeq" id="WP_170321345.1">
    <property type="nucleotide sequence ID" value="NZ_BAAAHM010000012.1"/>
</dbReference>
<feature type="domain" description="CHAT" evidence="2">
    <location>
        <begin position="721"/>
        <end position="1057"/>
    </location>
</feature>
<dbReference type="InterPro" id="IPR024983">
    <property type="entry name" value="CHAT_dom"/>
</dbReference>
<keyword evidence="4" id="KW-1185">Reference proteome</keyword>
<reference evidence="3 4" key="1">
    <citation type="submission" date="2019-10" db="EMBL/GenBank/DDBJ databases">
        <title>Whole genome shotgun sequence of Acrocarpospora pleiomorpha NBRC 16267.</title>
        <authorList>
            <person name="Ichikawa N."/>
            <person name="Kimura A."/>
            <person name="Kitahashi Y."/>
            <person name="Komaki H."/>
            <person name="Oguchi A."/>
        </authorList>
    </citation>
    <scope>NUCLEOTIDE SEQUENCE [LARGE SCALE GENOMIC DNA]</scope>
    <source>
        <strain evidence="3 4">NBRC 16267</strain>
    </source>
</reference>
<dbReference type="PANTHER" id="PTHR19959">
    <property type="entry name" value="KINESIN LIGHT CHAIN"/>
    <property type="match status" value="1"/>
</dbReference>
<accession>A0A5M3XAT4</accession>
<name>A0A5M3XAT4_9ACTN</name>
<feature type="region of interest" description="Disordered" evidence="1">
    <location>
        <begin position="587"/>
        <end position="611"/>
    </location>
</feature>
<protein>
    <recommendedName>
        <fullName evidence="2">CHAT domain-containing protein</fullName>
    </recommendedName>
</protein>
<sequence>MSERDDLLDAVRGQLQQVSATGDPTPLLTAAAVAHAKRLTALLIGQEKLTGADMVAWHVLGWWHWYRYQALPEGQNRDDLVAAVTRFGACFLAGITDETLPEPLLPFLADQAAPAALAMLGTVMHSTDGELLDQVIRLWQRITALTPPDHPDHARSLGNLAIALRARFENTGVQDDLDRAIAIQEYAVKFTPPDHSDHAGFLNGLGISLQMRFENTGVQDDLDRAVTAQEYAVKLTLPDHPDHAGRLSNLATALRARFLRIAVQADLDRAVTLEEYAVKLTPPDHPDYAAHLNNLAIGLQARFERTRVRADLDRAVTAQEDAVKFTSPDHPNYAGRLTCLAIGLQMRFENTGVQADLDRAVTIHERTVKLTPPNHPGYAAYLGSLGMALQIRFLSTGVRDDLDQAVTIQERVVELTPPDHPDHASRLTELGIRFQIRFDHTGVQADREAAVSAYERVTGNKTAAPSWRIRAAREAARLTAGTDPAQAAGLLETAVRLLPEVSPRQLERSDQQYAIREFAGLAAEAAAQAMADPTTPADLRGQRALRLLEAGRAVILSQILHTRSDISDLTRRSPDLAARFTTLRDRLDSPASPAADPIESPGPGARAWPRPWKDARRQVASELADVLHQIKGLDGFASFAQPPTLDELQAQAGAGPIVTFNISPVRSDALILTRLGVAPLHLPDLDQATLTDKINDFHQALADSTRRRDTVKLAAQEKIRDVLAWLWEVAAGPVLHQLGIHEPPRDGTDVRQWPRLWWAPGGLLGLLPIHAAGHHTSDPDPDHRCVMDRVVSSYTPTITALRYARQHTSNQAPPTGDEQALIVAMPTTPGLRYRGRLPKVAREADLVAARLPGAIRLTEPSRPRAATPGANATGIATDISIDQEQVTPTRAHVLAHLPDCVIAHFACHGQSDPTDPSQSKLLLHDHQDDPLTVASLAPLTLRNARLAYLSACSTALTSDTQLLDEAIHLASAFQMAGFPHVIGTLWPISDAYAVQVADTFYTILTSHDPATDAGPNAGAGASVDISRAPYALHHAVQTLRSQLPLTPSLWAAFLHTGA</sequence>
<dbReference type="AlphaFoldDB" id="A0A5M3XAT4"/>
<evidence type="ECO:0000256" key="1">
    <source>
        <dbReference type="SAM" id="MobiDB-lite"/>
    </source>
</evidence>
<evidence type="ECO:0000313" key="4">
    <source>
        <dbReference type="Proteomes" id="UP000377595"/>
    </source>
</evidence>
<evidence type="ECO:0000313" key="3">
    <source>
        <dbReference type="EMBL" id="GES18797.1"/>
    </source>
</evidence>
<dbReference type="Pfam" id="PF12770">
    <property type="entry name" value="CHAT"/>
    <property type="match status" value="1"/>
</dbReference>
<organism evidence="3 4">
    <name type="scientific">Acrocarpospora pleiomorpha</name>
    <dbReference type="NCBI Taxonomy" id="90975"/>
    <lineage>
        <taxon>Bacteria</taxon>
        <taxon>Bacillati</taxon>
        <taxon>Actinomycetota</taxon>
        <taxon>Actinomycetes</taxon>
        <taxon>Streptosporangiales</taxon>
        <taxon>Streptosporangiaceae</taxon>
        <taxon>Acrocarpospora</taxon>
    </lineage>
</organism>
<dbReference type="PANTHER" id="PTHR19959:SF119">
    <property type="entry name" value="FUNGAL LIPASE-LIKE DOMAIN-CONTAINING PROTEIN"/>
    <property type="match status" value="1"/>
</dbReference>
<dbReference type="EMBL" id="BLAF01000008">
    <property type="protein sequence ID" value="GES18797.1"/>
    <property type="molecule type" value="Genomic_DNA"/>
</dbReference>
<dbReference type="SUPFAM" id="SSF48452">
    <property type="entry name" value="TPR-like"/>
    <property type="match status" value="2"/>
</dbReference>
<evidence type="ECO:0000259" key="2">
    <source>
        <dbReference type="Pfam" id="PF12770"/>
    </source>
</evidence>
<dbReference type="InterPro" id="IPR011990">
    <property type="entry name" value="TPR-like_helical_dom_sf"/>
</dbReference>
<proteinExistence type="predicted"/>
<dbReference type="Gene3D" id="1.25.40.10">
    <property type="entry name" value="Tetratricopeptide repeat domain"/>
    <property type="match status" value="2"/>
</dbReference>
<gene>
    <name evidence="3" type="ORF">Aple_016920</name>
</gene>
<dbReference type="Proteomes" id="UP000377595">
    <property type="component" value="Unassembled WGS sequence"/>
</dbReference>